<feature type="transmembrane region" description="Helical" evidence="2">
    <location>
        <begin position="134"/>
        <end position="152"/>
    </location>
</feature>
<feature type="compositionally biased region" description="Pro residues" evidence="1">
    <location>
        <begin position="1"/>
        <end position="12"/>
    </location>
</feature>
<accession>A0ABU2JSP7</accession>
<proteinExistence type="predicted"/>
<evidence type="ECO:0000256" key="1">
    <source>
        <dbReference type="SAM" id="MobiDB-lite"/>
    </source>
</evidence>
<dbReference type="EMBL" id="JAVREO010000009">
    <property type="protein sequence ID" value="MDT0268015.1"/>
    <property type="molecule type" value="Genomic_DNA"/>
</dbReference>
<name>A0ABU2JSP7_9ACTN</name>
<feature type="transmembrane region" description="Helical" evidence="2">
    <location>
        <begin position="79"/>
        <end position="100"/>
    </location>
</feature>
<feature type="transmembrane region" description="Helical" evidence="2">
    <location>
        <begin position="224"/>
        <end position="246"/>
    </location>
</feature>
<evidence type="ECO:0000313" key="4">
    <source>
        <dbReference type="Proteomes" id="UP001183410"/>
    </source>
</evidence>
<dbReference type="Proteomes" id="UP001183410">
    <property type="component" value="Unassembled WGS sequence"/>
</dbReference>
<feature type="compositionally biased region" description="Low complexity" evidence="1">
    <location>
        <begin position="45"/>
        <end position="57"/>
    </location>
</feature>
<keyword evidence="2" id="KW-1133">Transmembrane helix</keyword>
<keyword evidence="2" id="KW-0472">Membrane</keyword>
<evidence type="ECO:0008006" key="5">
    <source>
        <dbReference type="Google" id="ProtNLM"/>
    </source>
</evidence>
<feature type="region of interest" description="Disordered" evidence="1">
    <location>
        <begin position="1"/>
        <end position="57"/>
    </location>
</feature>
<organism evidence="3 4">
    <name type="scientific">Streptomyces chisholmiae</name>
    <dbReference type="NCBI Taxonomy" id="3075540"/>
    <lineage>
        <taxon>Bacteria</taxon>
        <taxon>Bacillati</taxon>
        <taxon>Actinomycetota</taxon>
        <taxon>Actinomycetes</taxon>
        <taxon>Kitasatosporales</taxon>
        <taxon>Streptomycetaceae</taxon>
        <taxon>Streptomyces</taxon>
    </lineage>
</organism>
<evidence type="ECO:0000256" key="2">
    <source>
        <dbReference type="SAM" id="Phobius"/>
    </source>
</evidence>
<feature type="transmembrane region" description="Helical" evidence="2">
    <location>
        <begin position="106"/>
        <end position="125"/>
    </location>
</feature>
<comment type="caution">
    <text evidence="3">The sequence shown here is derived from an EMBL/GenBank/DDBJ whole genome shotgun (WGS) entry which is preliminary data.</text>
</comment>
<dbReference type="RefSeq" id="WP_311668100.1">
    <property type="nucleotide sequence ID" value="NZ_JAVREO010000009.1"/>
</dbReference>
<sequence length="258" mass="26447">MTEPSHPLPPPAGADRVPGSRPGQASTARLRAVRPRPGGDGAGAAGRPAGSTGSTGPVGAAGVAVSTAGTLPGETLWRVLVIACAFIGYHSTGGATLYGLSQLASVAAGFGYALILVVTLAAVALRRPEPPTTWLRGLLTVTLLLVMVTWFTVLDGDVHDAWSLFEHLLTPLAVLVDWLFVGRRQALASWWYPLSWAAVLLVYLVVYLASDAALYPFLDSGNDGFPAAVAGLGALTLALGFALVALARARGGGATRGA</sequence>
<keyword evidence="2" id="KW-0812">Transmembrane</keyword>
<gene>
    <name evidence="3" type="ORF">RM844_17175</name>
</gene>
<keyword evidence="4" id="KW-1185">Reference proteome</keyword>
<protein>
    <recommendedName>
        <fullName evidence="5">Integral membrane protein</fullName>
    </recommendedName>
</protein>
<feature type="transmembrane region" description="Helical" evidence="2">
    <location>
        <begin position="164"/>
        <end position="182"/>
    </location>
</feature>
<feature type="transmembrane region" description="Helical" evidence="2">
    <location>
        <begin position="194"/>
        <end position="218"/>
    </location>
</feature>
<evidence type="ECO:0000313" key="3">
    <source>
        <dbReference type="EMBL" id="MDT0268015.1"/>
    </source>
</evidence>
<reference evidence="4" key="1">
    <citation type="submission" date="2023-07" db="EMBL/GenBank/DDBJ databases">
        <title>30 novel species of actinomycetes from the DSMZ collection.</title>
        <authorList>
            <person name="Nouioui I."/>
        </authorList>
    </citation>
    <scope>NUCLEOTIDE SEQUENCE [LARGE SCALE GENOMIC DNA]</scope>
    <source>
        <strain evidence="4">DSM 44915</strain>
    </source>
</reference>